<reference evidence="4" key="1">
    <citation type="submission" date="2021-01" db="EMBL/GenBank/DDBJ databases">
        <authorList>
            <person name="Corre E."/>
            <person name="Pelletier E."/>
            <person name="Niang G."/>
            <person name="Scheremetjew M."/>
            <person name="Finn R."/>
            <person name="Kale V."/>
            <person name="Holt S."/>
            <person name="Cochrane G."/>
            <person name="Meng A."/>
            <person name="Brown T."/>
            <person name="Cohen L."/>
        </authorList>
    </citation>
    <scope>NUCLEOTIDE SEQUENCE</scope>
    <source>
        <strain evidence="4">SAG 36.94</strain>
    </source>
</reference>
<accession>A0A7S1TFX3</accession>
<feature type="compositionally biased region" description="Acidic residues" evidence="2">
    <location>
        <begin position="209"/>
        <end position="219"/>
    </location>
</feature>
<dbReference type="PROSITE" id="PS51840">
    <property type="entry name" value="C2_NT"/>
    <property type="match status" value="1"/>
</dbReference>
<dbReference type="EMBL" id="HBGH01013418">
    <property type="protein sequence ID" value="CAD9235452.1"/>
    <property type="molecule type" value="Transcribed_RNA"/>
</dbReference>
<feature type="compositionally biased region" description="Basic and acidic residues" evidence="2">
    <location>
        <begin position="220"/>
        <end position="235"/>
    </location>
</feature>
<evidence type="ECO:0000256" key="1">
    <source>
        <dbReference type="SAM" id="Coils"/>
    </source>
</evidence>
<gene>
    <name evidence="4" type="ORF">CCAE0312_LOCUS7543</name>
</gene>
<sequence>MRAQSTVGSGNLRNLMRNNSNRSVSAFGSGKLGSGKLGSGRLVPGKSKVLQGVKHIVKKEVPYVFNVSLFVDRVDKLVNITGDVCIIWERGQELLCTRSVPISIANQSAEFGETLQKEVTFFQDAQNPGAFNEKLFKLAVRSSGPKGSTLGKIHLNFADYAAIPTGSRKVCITLSNGAQLRATINTTMQREVTNAAVNESANLSNVSEPTDDGLDDCETDDRVDSAKDSSVEKLSRHVSDTAIGVSGKGTEDEKTRRELAMLRKKVAHLEKRNKELEDQNSILLTDCAVSDSRGSRMPGPQSASFQSVASENKNLRAEIGRLKDYADREPAFNDIVAELKVVKMSLAVANLERDQAKLELNNLQRRMGDEPKKSMKKSKN</sequence>
<dbReference type="InterPro" id="IPR019448">
    <property type="entry name" value="NT-C2"/>
</dbReference>
<dbReference type="Pfam" id="PF10358">
    <property type="entry name" value="NT-C2"/>
    <property type="match status" value="1"/>
</dbReference>
<evidence type="ECO:0000256" key="2">
    <source>
        <dbReference type="SAM" id="MobiDB-lite"/>
    </source>
</evidence>
<proteinExistence type="predicted"/>
<keyword evidence="1" id="KW-0175">Coiled coil</keyword>
<dbReference type="AlphaFoldDB" id="A0A7S1TFX3"/>
<feature type="region of interest" description="Disordered" evidence="2">
    <location>
        <begin position="198"/>
        <end position="235"/>
    </location>
</feature>
<protein>
    <recommendedName>
        <fullName evidence="3">C2 NT-type domain-containing protein</fullName>
    </recommendedName>
</protein>
<name>A0A7S1TFX3_9RHOD</name>
<feature type="compositionally biased region" description="Polar residues" evidence="2">
    <location>
        <begin position="198"/>
        <end position="208"/>
    </location>
</feature>
<feature type="coiled-coil region" evidence="1">
    <location>
        <begin position="252"/>
        <end position="286"/>
    </location>
</feature>
<feature type="domain" description="C2 NT-type" evidence="3">
    <location>
        <begin position="55"/>
        <end position="192"/>
    </location>
</feature>
<evidence type="ECO:0000259" key="3">
    <source>
        <dbReference type="PROSITE" id="PS51840"/>
    </source>
</evidence>
<organism evidence="4">
    <name type="scientific">Compsopogon caeruleus</name>
    <dbReference type="NCBI Taxonomy" id="31354"/>
    <lineage>
        <taxon>Eukaryota</taxon>
        <taxon>Rhodophyta</taxon>
        <taxon>Compsopogonophyceae</taxon>
        <taxon>Compsopogonales</taxon>
        <taxon>Compsopogonaceae</taxon>
        <taxon>Compsopogon</taxon>
    </lineage>
</organism>
<evidence type="ECO:0000313" key="4">
    <source>
        <dbReference type="EMBL" id="CAD9235452.1"/>
    </source>
</evidence>